<protein>
    <submittedName>
        <fullName evidence="2">Photosystem reaction center subunit H</fullName>
    </submittedName>
</protein>
<dbReference type="Gene3D" id="2.30.30.240">
    <property type="entry name" value="PRC-barrel domain"/>
    <property type="match status" value="2"/>
</dbReference>
<feature type="domain" description="PRC-barrel" evidence="1">
    <location>
        <begin position="94"/>
        <end position="161"/>
    </location>
</feature>
<dbReference type="STRING" id="68249.BC342_02400"/>
<evidence type="ECO:0000259" key="1">
    <source>
        <dbReference type="Pfam" id="PF05239"/>
    </source>
</evidence>
<dbReference type="Pfam" id="PF05239">
    <property type="entry name" value="PRC"/>
    <property type="match status" value="2"/>
</dbReference>
<dbReference type="KEGG" id="spac:B1H29_33595"/>
<organism evidence="2 3">
    <name type="scientific">Streptomyces pactum</name>
    <dbReference type="NCBI Taxonomy" id="68249"/>
    <lineage>
        <taxon>Bacteria</taxon>
        <taxon>Bacillati</taxon>
        <taxon>Actinomycetota</taxon>
        <taxon>Actinomycetes</taxon>
        <taxon>Kitasatosporales</taxon>
        <taxon>Streptomycetaceae</taxon>
        <taxon>Streptomyces</taxon>
    </lineage>
</organism>
<name>A0A1S6JHC9_9ACTN</name>
<dbReference type="InterPro" id="IPR011033">
    <property type="entry name" value="PRC_barrel-like_sf"/>
</dbReference>
<dbReference type="OrthoDB" id="4862540at2"/>
<reference evidence="2 3" key="1">
    <citation type="submission" date="2017-02" db="EMBL/GenBank/DDBJ databases">
        <title>Streptomyces pactum ACT12 Genome sequencing and assembly.</title>
        <authorList>
            <person name="Xue Q."/>
            <person name="Yan X."/>
            <person name="Jia L."/>
            <person name="Yan H."/>
        </authorList>
    </citation>
    <scope>NUCLEOTIDE SEQUENCE [LARGE SCALE GENOMIC DNA]</scope>
    <source>
        <strain evidence="2 3">ACT12</strain>
    </source>
</reference>
<feature type="domain" description="PRC-barrel" evidence="1">
    <location>
        <begin position="5"/>
        <end position="75"/>
    </location>
</feature>
<dbReference type="RefSeq" id="WP_055420368.1">
    <property type="nucleotide sequence ID" value="NZ_CP019724.1"/>
</dbReference>
<proteinExistence type="predicted"/>
<dbReference type="Proteomes" id="UP000189443">
    <property type="component" value="Chromosome"/>
</dbReference>
<accession>A0A1S6JHC9</accession>
<sequence length="195" mass="20420">MKELMTVRSLTTRPVVTLGGDAVAHVKDTVCDAAASRITGFTLTGRGLLSGPMKEGLPWSAVHALGHDAVMILDRRGLVSAAVMMVEQQTTLRSRVLGARVLTESGTEVGTVLDVVVEGGTGGRVVGFRVTASRGFAPGPSRHRRRVYVPRGETLTVSGRALVLPADAVRHVADDLPGFTALVGGVPGHWRGSPP</sequence>
<dbReference type="AlphaFoldDB" id="A0A1S6JHC9"/>
<evidence type="ECO:0000313" key="3">
    <source>
        <dbReference type="Proteomes" id="UP000189443"/>
    </source>
</evidence>
<dbReference type="EMBL" id="CP019724">
    <property type="protein sequence ID" value="AQS71165.1"/>
    <property type="molecule type" value="Genomic_DNA"/>
</dbReference>
<dbReference type="InterPro" id="IPR027275">
    <property type="entry name" value="PRC-brl_dom"/>
</dbReference>
<keyword evidence="3" id="KW-1185">Reference proteome</keyword>
<dbReference type="SUPFAM" id="SSF50346">
    <property type="entry name" value="PRC-barrel domain"/>
    <property type="match status" value="2"/>
</dbReference>
<evidence type="ECO:0000313" key="2">
    <source>
        <dbReference type="EMBL" id="AQS71165.1"/>
    </source>
</evidence>
<gene>
    <name evidence="2" type="ORF">B1H29_33595</name>
</gene>